<dbReference type="InterPro" id="IPR016104">
    <property type="entry name" value="Pyr-dep_his/arg-deCO2ase"/>
</dbReference>
<evidence type="ECO:0000256" key="7">
    <source>
        <dbReference type="ARBA" id="ARBA00023317"/>
    </source>
</evidence>
<dbReference type="SUPFAM" id="SSF56271">
    <property type="entry name" value="Pyruvoyl-dependent histidine and arginine decarboxylases"/>
    <property type="match status" value="1"/>
</dbReference>
<dbReference type="AlphaFoldDB" id="A0A1G2HMW5"/>
<evidence type="ECO:0000313" key="9">
    <source>
        <dbReference type="EMBL" id="OGZ63872.1"/>
    </source>
</evidence>
<dbReference type="SFLD" id="SFLDS00055">
    <property type="entry name" value="Pyruvoyl-Dependent_Histidine/A"/>
    <property type="match status" value="1"/>
</dbReference>
<evidence type="ECO:0000256" key="3">
    <source>
        <dbReference type="ARBA" id="ARBA00012426"/>
    </source>
</evidence>
<evidence type="ECO:0000256" key="6">
    <source>
        <dbReference type="ARBA" id="ARBA00023239"/>
    </source>
</evidence>
<dbReference type="GO" id="GO:0008792">
    <property type="term" value="F:arginine decarboxylase activity"/>
    <property type="evidence" value="ECO:0007669"/>
    <property type="project" value="UniProtKB-EC"/>
</dbReference>
<dbReference type="PIRSF" id="PIRSF005216">
    <property type="entry name" value="Pyruvoyl-dep_arg_deCO2ase"/>
    <property type="match status" value="1"/>
</dbReference>
<evidence type="ECO:0000256" key="5">
    <source>
        <dbReference type="ARBA" id="ARBA00022793"/>
    </source>
</evidence>
<evidence type="ECO:0000256" key="4">
    <source>
        <dbReference type="ARBA" id="ARBA00014727"/>
    </source>
</evidence>
<evidence type="ECO:0000256" key="2">
    <source>
        <dbReference type="ARBA" id="ARBA00008611"/>
    </source>
</evidence>
<dbReference type="HAMAP" id="MF_01404">
    <property type="entry name" value="PvlArgDC"/>
    <property type="match status" value="1"/>
</dbReference>
<comment type="caution">
    <text evidence="9">The sequence shown here is derived from an EMBL/GenBank/DDBJ whole genome shotgun (WGS) entry which is preliminary data.</text>
</comment>
<protein>
    <recommendedName>
        <fullName evidence="4">Pyruvoyl-dependent arginine decarboxylase AaxB</fullName>
        <ecNumber evidence="3">4.1.1.19</ecNumber>
    </recommendedName>
</protein>
<dbReference type="EC" id="4.1.1.19" evidence="3"/>
<dbReference type="Proteomes" id="UP000176855">
    <property type="component" value="Unassembled WGS sequence"/>
</dbReference>
<comment type="catalytic activity">
    <reaction evidence="8">
        <text>L-arginine + H(+) = agmatine + CO2</text>
        <dbReference type="Rhea" id="RHEA:17641"/>
        <dbReference type="ChEBI" id="CHEBI:15378"/>
        <dbReference type="ChEBI" id="CHEBI:16526"/>
        <dbReference type="ChEBI" id="CHEBI:32682"/>
        <dbReference type="ChEBI" id="CHEBI:58145"/>
        <dbReference type="EC" id="4.1.1.19"/>
    </reaction>
</comment>
<comment type="similarity">
    <text evidence="2">Belongs to the pyruvoyl-dependent arginine decarboxylase family.</text>
</comment>
<evidence type="ECO:0000256" key="8">
    <source>
        <dbReference type="ARBA" id="ARBA00049309"/>
    </source>
</evidence>
<keyword evidence="7" id="KW-0670">Pyruvate</keyword>
<dbReference type="PANTHER" id="PTHR40438">
    <property type="entry name" value="PYRUVOYL-DEPENDENT ARGININE DECARBOXYLASE"/>
    <property type="match status" value="1"/>
</dbReference>
<dbReference type="InterPro" id="IPR002724">
    <property type="entry name" value="Pyruvoyl-dep_arg_deCO2ase"/>
</dbReference>
<dbReference type="Gene3D" id="3.50.20.10">
    <property type="entry name" value="Pyruvoyl-Dependent Histidine Decarboxylase, subunit B"/>
    <property type="match status" value="1"/>
</dbReference>
<accession>A0A1G2HMW5</accession>
<evidence type="ECO:0000256" key="1">
    <source>
        <dbReference type="ARBA" id="ARBA00001928"/>
    </source>
</evidence>
<dbReference type="NCBIfam" id="TIGR00286">
    <property type="entry name" value="pyruvoyl-dependent arginine decarboxylase"/>
    <property type="match status" value="1"/>
</dbReference>
<sequence length="169" mass="18309">MKKELVPRFAFFVSGTGKHDDRLQAFDKALLSAGPLAHNLVSVSSIFPAGCKVISAQKGFSMLTPGQITFCIMARQETNQFGDVASAAVGLAIKNNKNFGYISEYHGAAKNVSEAKLIAEKLAKEMFARKISVDSENLKLEMIQATSASITCDKKNEWVCAVALCIFVL</sequence>
<dbReference type="Pfam" id="PF01862">
    <property type="entry name" value="PvlArgDC"/>
    <property type="match status" value="1"/>
</dbReference>
<dbReference type="EMBL" id="MHOO01000011">
    <property type="protein sequence ID" value="OGZ63872.1"/>
    <property type="molecule type" value="Genomic_DNA"/>
</dbReference>
<reference evidence="9 10" key="1">
    <citation type="journal article" date="2016" name="Nat. Commun.">
        <title>Thousands of microbial genomes shed light on interconnected biogeochemical processes in an aquifer system.</title>
        <authorList>
            <person name="Anantharaman K."/>
            <person name="Brown C.T."/>
            <person name="Hug L.A."/>
            <person name="Sharon I."/>
            <person name="Castelle C.J."/>
            <person name="Probst A.J."/>
            <person name="Thomas B.C."/>
            <person name="Singh A."/>
            <person name="Wilkins M.J."/>
            <person name="Karaoz U."/>
            <person name="Brodie E.L."/>
            <person name="Williams K.H."/>
            <person name="Hubbard S.S."/>
            <person name="Banfield J.F."/>
        </authorList>
    </citation>
    <scope>NUCLEOTIDE SEQUENCE [LARGE SCALE GENOMIC DNA]</scope>
</reference>
<keyword evidence="6" id="KW-0456">Lyase</keyword>
<name>A0A1G2HMW5_9BACT</name>
<proteinExistence type="inferred from homology"/>
<comment type="cofactor">
    <cofactor evidence="1">
        <name>pyruvate</name>
        <dbReference type="ChEBI" id="CHEBI:15361"/>
    </cofactor>
</comment>
<organism evidence="9 10">
    <name type="scientific">Candidatus Staskawiczbacteria bacterium RIFCSPHIGHO2_01_FULL_39_25</name>
    <dbReference type="NCBI Taxonomy" id="1802202"/>
    <lineage>
        <taxon>Bacteria</taxon>
        <taxon>Candidatus Staskawicziibacteriota</taxon>
    </lineage>
</organism>
<dbReference type="SFLD" id="SFLDG01170">
    <property type="entry name" value="Pyruvoyl-dependent_arginine_de"/>
    <property type="match status" value="1"/>
</dbReference>
<keyword evidence="5" id="KW-0210">Decarboxylase</keyword>
<evidence type="ECO:0000313" key="10">
    <source>
        <dbReference type="Proteomes" id="UP000176855"/>
    </source>
</evidence>
<dbReference type="STRING" id="1802202.A2730_01120"/>
<dbReference type="PANTHER" id="PTHR40438:SF1">
    <property type="entry name" value="PYRUVOYL-DEPENDENT ARGININE DECARBOXYLASE"/>
    <property type="match status" value="1"/>
</dbReference>
<gene>
    <name evidence="9" type="ORF">A2730_01120</name>
</gene>
<dbReference type="InterPro" id="IPR016105">
    <property type="entry name" value="Pyr-dep_his/arg-deCO2ase_sand"/>
</dbReference>
<dbReference type="GO" id="GO:0006527">
    <property type="term" value="P:L-arginine catabolic process"/>
    <property type="evidence" value="ECO:0007669"/>
    <property type="project" value="InterPro"/>
</dbReference>